<evidence type="ECO:0000256" key="1">
    <source>
        <dbReference type="ARBA" id="ARBA00022441"/>
    </source>
</evidence>
<dbReference type="Pfam" id="PF24681">
    <property type="entry name" value="Kelch_KLHDC2_KLHL20_DRC7"/>
    <property type="match status" value="1"/>
</dbReference>
<feature type="chain" id="PRO_5025585813" description="Galactose oxidase" evidence="4">
    <location>
        <begin position="25"/>
        <end position="600"/>
    </location>
</feature>
<dbReference type="OrthoDB" id="10251809at2759"/>
<dbReference type="Gene3D" id="2.120.10.80">
    <property type="entry name" value="Kelch-type beta propeller"/>
    <property type="match status" value="1"/>
</dbReference>
<evidence type="ECO:0000256" key="2">
    <source>
        <dbReference type="ARBA" id="ARBA00022737"/>
    </source>
</evidence>
<keyword evidence="1" id="KW-0880">Kelch repeat</keyword>
<dbReference type="AlphaFoldDB" id="A0A6A6U158"/>
<dbReference type="CDD" id="cd12087">
    <property type="entry name" value="TM_EGFR-like"/>
    <property type="match status" value="1"/>
</dbReference>
<keyword evidence="6" id="KW-1185">Reference proteome</keyword>
<organism evidence="5 6">
    <name type="scientific">Microthyrium microscopicum</name>
    <dbReference type="NCBI Taxonomy" id="703497"/>
    <lineage>
        <taxon>Eukaryota</taxon>
        <taxon>Fungi</taxon>
        <taxon>Dikarya</taxon>
        <taxon>Ascomycota</taxon>
        <taxon>Pezizomycotina</taxon>
        <taxon>Dothideomycetes</taxon>
        <taxon>Dothideomycetes incertae sedis</taxon>
        <taxon>Microthyriales</taxon>
        <taxon>Microthyriaceae</taxon>
        <taxon>Microthyrium</taxon>
    </lineage>
</organism>
<feature type="signal peptide" evidence="4">
    <location>
        <begin position="1"/>
        <end position="24"/>
    </location>
</feature>
<dbReference type="Proteomes" id="UP000799302">
    <property type="component" value="Unassembled WGS sequence"/>
</dbReference>
<dbReference type="EMBL" id="MU004239">
    <property type="protein sequence ID" value="KAF2666045.1"/>
    <property type="molecule type" value="Genomic_DNA"/>
</dbReference>
<evidence type="ECO:0000256" key="4">
    <source>
        <dbReference type="SAM" id="SignalP"/>
    </source>
</evidence>
<dbReference type="PANTHER" id="PTHR46093:SF18">
    <property type="entry name" value="FIBRONECTIN TYPE-III DOMAIN-CONTAINING PROTEIN"/>
    <property type="match status" value="1"/>
</dbReference>
<keyword evidence="2" id="KW-0677">Repeat</keyword>
<sequence>MQPSTPQQWASVLQFLLFVQTAQAQYDPVVNFCKRLDHQSTVVNGKLYIDGGRQVYTNYAPNGSDIGPHTIGPNEYLLSIDLTRGWDANEGLPITKTPKNLTTPYLTRGALFPSSTNPDGFYLFGGTVASDNTSFVNYQSPQTEGKPIWGYAGSTSGIWNSIDGSFPRPCSGANAVLNDKSKAFWFNGEQDNGSSTTAQSLADTTKFLDGMLVMDLKDASVKSVSTKAVSSNARVRAGMVHVPLEKTAGVLVLLAGGEKPSSDNAHDWKGTLVNLNSVDVFDAGSISDSNPDGQWYSQPTTGTTPSPRVDPCVVAMAAPDISSYNIYMYGGRDGLNAYYDELWILSLPSFQWVRAYSGSSPRYSMTCHAIGRQMIVVGGSNTSHVTDNCDAATQGVKVLDLTALTWSTVFDPRAAAYQVPSQLVKLIGGTGTGGANINAPAAGFAQKGLQALFYPPSSNSTMTPAAGSGATKDDKTKTPVGVIVGIVIAVLVILGLIGALVFLCMRRRRQQAFCLKDDQKVGGSESHLMSGSELHEIPGSTPPAYAKFAEVEVLELPGSDGVKNELPGSEGFKNELAGSSPVLVELEAEKVSRPTEHSRT</sequence>
<proteinExistence type="predicted"/>
<dbReference type="SUPFAM" id="SSF117281">
    <property type="entry name" value="Kelch motif"/>
    <property type="match status" value="1"/>
</dbReference>
<keyword evidence="4" id="KW-0732">Signal</keyword>
<evidence type="ECO:0000313" key="6">
    <source>
        <dbReference type="Proteomes" id="UP000799302"/>
    </source>
</evidence>
<reference evidence="5" key="1">
    <citation type="journal article" date="2020" name="Stud. Mycol.">
        <title>101 Dothideomycetes genomes: a test case for predicting lifestyles and emergence of pathogens.</title>
        <authorList>
            <person name="Haridas S."/>
            <person name="Albert R."/>
            <person name="Binder M."/>
            <person name="Bloem J."/>
            <person name="Labutti K."/>
            <person name="Salamov A."/>
            <person name="Andreopoulos B."/>
            <person name="Baker S."/>
            <person name="Barry K."/>
            <person name="Bills G."/>
            <person name="Bluhm B."/>
            <person name="Cannon C."/>
            <person name="Castanera R."/>
            <person name="Culley D."/>
            <person name="Daum C."/>
            <person name="Ezra D."/>
            <person name="Gonzalez J."/>
            <person name="Henrissat B."/>
            <person name="Kuo A."/>
            <person name="Liang C."/>
            <person name="Lipzen A."/>
            <person name="Lutzoni F."/>
            <person name="Magnuson J."/>
            <person name="Mondo S."/>
            <person name="Nolan M."/>
            <person name="Ohm R."/>
            <person name="Pangilinan J."/>
            <person name="Park H.-J."/>
            <person name="Ramirez L."/>
            <person name="Alfaro M."/>
            <person name="Sun H."/>
            <person name="Tritt A."/>
            <person name="Yoshinaga Y."/>
            <person name="Zwiers L.-H."/>
            <person name="Turgeon B."/>
            <person name="Goodwin S."/>
            <person name="Spatafora J."/>
            <person name="Crous P."/>
            <person name="Grigoriev I."/>
        </authorList>
    </citation>
    <scope>NUCLEOTIDE SEQUENCE</scope>
    <source>
        <strain evidence="5">CBS 115976</strain>
    </source>
</reference>
<gene>
    <name evidence="5" type="ORF">BT63DRAFT_481855</name>
</gene>
<keyword evidence="3" id="KW-0472">Membrane</keyword>
<name>A0A6A6U158_9PEZI</name>
<evidence type="ECO:0000256" key="3">
    <source>
        <dbReference type="SAM" id="Phobius"/>
    </source>
</evidence>
<dbReference type="PANTHER" id="PTHR46093">
    <property type="entry name" value="ACYL-COA-BINDING DOMAIN-CONTAINING PROTEIN 5"/>
    <property type="match status" value="1"/>
</dbReference>
<accession>A0A6A6U158</accession>
<keyword evidence="3" id="KW-0812">Transmembrane</keyword>
<keyword evidence="3" id="KW-1133">Transmembrane helix</keyword>
<evidence type="ECO:0008006" key="7">
    <source>
        <dbReference type="Google" id="ProtNLM"/>
    </source>
</evidence>
<feature type="transmembrane region" description="Helical" evidence="3">
    <location>
        <begin position="480"/>
        <end position="503"/>
    </location>
</feature>
<evidence type="ECO:0000313" key="5">
    <source>
        <dbReference type="EMBL" id="KAF2666045.1"/>
    </source>
</evidence>
<protein>
    <recommendedName>
        <fullName evidence="7">Galactose oxidase</fullName>
    </recommendedName>
</protein>
<dbReference type="InterPro" id="IPR015915">
    <property type="entry name" value="Kelch-typ_b-propeller"/>
</dbReference>